<dbReference type="OMA" id="CCATKEN"/>
<feature type="region of interest" description="Disordered" evidence="1">
    <location>
        <begin position="1"/>
        <end position="22"/>
    </location>
</feature>
<dbReference type="Gramene" id="BGIOSGA003585-TA">
    <property type="protein sequence ID" value="BGIOSGA003585-PA"/>
    <property type="gene ID" value="BGIOSGA003585"/>
</dbReference>
<dbReference type="EMBL" id="CM000126">
    <property type="protein sequence ID" value="EAY74178.1"/>
    <property type="molecule type" value="Genomic_DNA"/>
</dbReference>
<protein>
    <submittedName>
        <fullName evidence="2">Uncharacterized protein</fullName>
    </submittedName>
</protein>
<dbReference type="AlphaFoldDB" id="A2WQD2"/>
<name>A2WQD2_ORYSI</name>
<proteinExistence type="predicted"/>
<sequence length="66" mass="7439">MMTVEKSNSDSNKNENVSHRKCCATKENPRNDLTFMNTGCKLTGTTNLKRLSRRLLCFGKGHGYTV</sequence>
<dbReference type="HOGENOM" id="CLU_2835711_0_0_1"/>
<keyword evidence="3" id="KW-1185">Reference proteome</keyword>
<evidence type="ECO:0000256" key="1">
    <source>
        <dbReference type="SAM" id="MobiDB-lite"/>
    </source>
</evidence>
<reference evidence="2 3" key="1">
    <citation type="journal article" date="2005" name="PLoS Biol.">
        <title>The genomes of Oryza sativa: a history of duplications.</title>
        <authorList>
            <person name="Yu J."/>
            <person name="Wang J."/>
            <person name="Lin W."/>
            <person name="Li S."/>
            <person name="Li H."/>
            <person name="Zhou J."/>
            <person name="Ni P."/>
            <person name="Dong W."/>
            <person name="Hu S."/>
            <person name="Zeng C."/>
            <person name="Zhang J."/>
            <person name="Zhang Y."/>
            <person name="Li R."/>
            <person name="Xu Z."/>
            <person name="Li S."/>
            <person name="Li X."/>
            <person name="Zheng H."/>
            <person name="Cong L."/>
            <person name="Lin L."/>
            <person name="Yin J."/>
            <person name="Geng J."/>
            <person name="Li G."/>
            <person name="Shi J."/>
            <person name="Liu J."/>
            <person name="Lv H."/>
            <person name="Li J."/>
            <person name="Wang J."/>
            <person name="Deng Y."/>
            <person name="Ran L."/>
            <person name="Shi X."/>
            <person name="Wang X."/>
            <person name="Wu Q."/>
            <person name="Li C."/>
            <person name="Ren X."/>
            <person name="Wang J."/>
            <person name="Wang X."/>
            <person name="Li D."/>
            <person name="Liu D."/>
            <person name="Zhang X."/>
            <person name="Ji Z."/>
            <person name="Zhao W."/>
            <person name="Sun Y."/>
            <person name="Zhang Z."/>
            <person name="Bao J."/>
            <person name="Han Y."/>
            <person name="Dong L."/>
            <person name="Ji J."/>
            <person name="Chen P."/>
            <person name="Wu S."/>
            <person name="Liu J."/>
            <person name="Xiao Y."/>
            <person name="Bu D."/>
            <person name="Tan J."/>
            <person name="Yang L."/>
            <person name="Ye C."/>
            <person name="Zhang J."/>
            <person name="Xu J."/>
            <person name="Zhou Y."/>
            <person name="Yu Y."/>
            <person name="Zhang B."/>
            <person name="Zhuang S."/>
            <person name="Wei H."/>
            <person name="Liu B."/>
            <person name="Lei M."/>
            <person name="Yu H."/>
            <person name="Li Y."/>
            <person name="Xu H."/>
            <person name="Wei S."/>
            <person name="He X."/>
            <person name="Fang L."/>
            <person name="Zhang Z."/>
            <person name="Zhang Y."/>
            <person name="Huang X."/>
            <person name="Su Z."/>
            <person name="Tong W."/>
            <person name="Li J."/>
            <person name="Tong Z."/>
            <person name="Li S."/>
            <person name="Ye J."/>
            <person name="Wang L."/>
            <person name="Fang L."/>
            <person name="Lei T."/>
            <person name="Chen C."/>
            <person name="Chen H."/>
            <person name="Xu Z."/>
            <person name="Li H."/>
            <person name="Huang H."/>
            <person name="Zhang F."/>
            <person name="Xu H."/>
            <person name="Li N."/>
            <person name="Zhao C."/>
            <person name="Li S."/>
            <person name="Dong L."/>
            <person name="Huang Y."/>
            <person name="Li L."/>
            <person name="Xi Y."/>
            <person name="Qi Q."/>
            <person name="Li W."/>
            <person name="Zhang B."/>
            <person name="Hu W."/>
            <person name="Zhang Y."/>
            <person name="Tian X."/>
            <person name="Jiao Y."/>
            <person name="Liang X."/>
            <person name="Jin J."/>
            <person name="Gao L."/>
            <person name="Zheng W."/>
            <person name="Hao B."/>
            <person name="Liu S."/>
            <person name="Wang W."/>
            <person name="Yuan L."/>
            <person name="Cao M."/>
            <person name="McDermott J."/>
            <person name="Samudrala R."/>
            <person name="Wang J."/>
            <person name="Wong G.K."/>
            <person name="Yang H."/>
        </authorList>
    </citation>
    <scope>NUCLEOTIDE SEQUENCE [LARGE SCALE GENOMIC DNA]</scope>
    <source>
        <strain evidence="3">cv. 93-11</strain>
    </source>
</reference>
<evidence type="ECO:0000313" key="3">
    <source>
        <dbReference type="Proteomes" id="UP000007015"/>
    </source>
</evidence>
<feature type="compositionally biased region" description="Low complexity" evidence="1">
    <location>
        <begin position="1"/>
        <end position="11"/>
    </location>
</feature>
<accession>A2WQD2</accession>
<evidence type="ECO:0000313" key="2">
    <source>
        <dbReference type="EMBL" id="EAY74178.1"/>
    </source>
</evidence>
<gene>
    <name evidence="2" type="ORF">OsI_02062</name>
</gene>
<dbReference type="Proteomes" id="UP000007015">
    <property type="component" value="Chromosome 1"/>
</dbReference>
<organism evidence="2 3">
    <name type="scientific">Oryza sativa subsp. indica</name>
    <name type="common">Rice</name>
    <dbReference type="NCBI Taxonomy" id="39946"/>
    <lineage>
        <taxon>Eukaryota</taxon>
        <taxon>Viridiplantae</taxon>
        <taxon>Streptophyta</taxon>
        <taxon>Embryophyta</taxon>
        <taxon>Tracheophyta</taxon>
        <taxon>Spermatophyta</taxon>
        <taxon>Magnoliopsida</taxon>
        <taxon>Liliopsida</taxon>
        <taxon>Poales</taxon>
        <taxon>Poaceae</taxon>
        <taxon>BOP clade</taxon>
        <taxon>Oryzoideae</taxon>
        <taxon>Oryzeae</taxon>
        <taxon>Oryzinae</taxon>
        <taxon>Oryza</taxon>
        <taxon>Oryza sativa</taxon>
    </lineage>
</organism>